<name>A0AAD6V216_9AGAR</name>
<gene>
    <name evidence="2" type="ORF">GGX14DRAFT_401704</name>
</gene>
<feature type="region of interest" description="Disordered" evidence="1">
    <location>
        <begin position="53"/>
        <end position="100"/>
    </location>
</feature>
<feature type="compositionally biased region" description="Basic and acidic residues" evidence="1">
    <location>
        <begin position="62"/>
        <end position="83"/>
    </location>
</feature>
<reference evidence="2" key="1">
    <citation type="submission" date="2023-03" db="EMBL/GenBank/DDBJ databases">
        <title>Massive genome expansion in bonnet fungi (Mycena s.s.) driven by repeated elements and novel gene families across ecological guilds.</title>
        <authorList>
            <consortium name="Lawrence Berkeley National Laboratory"/>
            <person name="Harder C.B."/>
            <person name="Miyauchi S."/>
            <person name="Viragh M."/>
            <person name="Kuo A."/>
            <person name="Thoen E."/>
            <person name="Andreopoulos B."/>
            <person name="Lu D."/>
            <person name="Skrede I."/>
            <person name="Drula E."/>
            <person name="Henrissat B."/>
            <person name="Morin E."/>
            <person name="Kohler A."/>
            <person name="Barry K."/>
            <person name="LaButti K."/>
            <person name="Morin E."/>
            <person name="Salamov A."/>
            <person name="Lipzen A."/>
            <person name="Mereny Z."/>
            <person name="Hegedus B."/>
            <person name="Baldrian P."/>
            <person name="Stursova M."/>
            <person name="Weitz H."/>
            <person name="Taylor A."/>
            <person name="Grigoriev I.V."/>
            <person name="Nagy L.G."/>
            <person name="Martin F."/>
            <person name="Kauserud H."/>
        </authorList>
    </citation>
    <scope>NUCLEOTIDE SEQUENCE</scope>
    <source>
        <strain evidence="2">9144</strain>
    </source>
</reference>
<dbReference type="EMBL" id="JARJCW010000071">
    <property type="protein sequence ID" value="KAJ7198715.1"/>
    <property type="molecule type" value="Genomic_DNA"/>
</dbReference>
<protein>
    <submittedName>
        <fullName evidence="2">Uncharacterized protein</fullName>
    </submittedName>
</protein>
<sequence>MSIDLHSNSSVHANRRLCTFMGHDFATRQTKCTVAGGPNRRVVAWGRSAARNDVEWSAGRRARSDARRRVATRDRGPRPKGEPQGEPLPDMDAITDPITSHAAITARASGVTPSCKL</sequence>
<organism evidence="2 3">
    <name type="scientific">Mycena pura</name>
    <dbReference type="NCBI Taxonomy" id="153505"/>
    <lineage>
        <taxon>Eukaryota</taxon>
        <taxon>Fungi</taxon>
        <taxon>Dikarya</taxon>
        <taxon>Basidiomycota</taxon>
        <taxon>Agaricomycotina</taxon>
        <taxon>Agaricomycetes</taxon>
        <taxon>Agaricomycetidae</taxon>
        <taxon>Agaricales</taxon>
        <taxon>Marasmiineae</taxon>
        <taxon>Mycenaceae</taxon>
        <taxon>Mycena</taxon>
    </lineage>
</organism>
<evidence type="ECO:0000313" key="3">
    <source>
        <dbReference type="Proteomes" id="UP001219525"/>
    </source>
</evidence>
<evidence type="ECO:0000313" key="2">
    <source>
        <dbReference type="EMBL" id="KAJ7198715.1"/>
    </source>
</evidence>
<accession>A0AAD6V216</accession>
<dbReference type="AlphaFoldDB" id="A0AAD6V216"/>
<proteinExistence type="predicted"/>
<comment type="caution">
    <text evidence="2">The sequence shown here is derived from an EMBL/GenBank/DDBJ whole genome shotgun (WGS) entry which is preliminary data.</text>
</comment>
<dbReference type="Proteomes" id="UP001219525">
    <property type="component" value="Unassembled WGS sequence"/>
</dbReference>
<evidence type="ECO:0000256" key="1">
    <source>
        <dbReference type="SAM" id="MobiDB-lite"/>
    </source>
</evidence>
<keyword evidence="3" id="KW-1185">Reference proteome</keyword>